<dbReference type="RefSeq" id="WP_100000429.1">
    <property type="nucleotide sequence ID" value="NZ_CP017940.1"/>
</dbReference>
<gene>
    <name evidence="2" type="ORF">B5P45_21595</name>
</gene>
<evidence type="ECO:0000313" key="2">
    <source>
        <dbReference type="EMBL" id="PIO43020.1"/>
    </source>
</evidence>
<dbReference type="OrthoDB" id="8451557at2"/>
<keyword evidence="3" id="KW-1185">Reference proteome</keyword>
<proteinExistence type="predicted"/>
<dbReference type="InterPro" id="IPR043519">
    <property type="entry name" value="NT_sf"/>
</dbReference>
<protein>
    <recommendedName>
        <fullName evidence="1">Polymerase nucleotidyl transferase domain-containing protein</fullName>
    </recommendedName>
</protein>
<sequence>MTVPSADKTIAVTSKPSAATRIATRRSLAVSRARAASEALAELGVEVKVIGSLANGRFGQSSDIDFLVLECPRHLKYGIEGIVEDCLQGFRFDVIYFDDIPPHKRDRFSKEAVCARHLR</sequence>
<feature type="domain" description="Polymerase nucleotidyl transferase" evidence="1">
    <location>
        <begin position="38"/>
        <end position="112"/>
    </location>
</feature>
<name>A0A2N9VU52_9HYPH</name>
<dbReference type="AlphaFoldDB" id="A0A2N9VU52"/>
<accession>A0A2N9VU52</accession>
<comment type="caution">
    <text evidence="2">The sequence shown here is derived from an EMBL/GenBank/DDBJ whole genome shotgun (WGS) entry which is preliminary data.</text>
</comment>
<evidence type="ECO:0000259" key="1">
    <source>
        <dbReference type="Pfam" id="PF01909"/>
    </source>
</evidence>
<dbReference type="CDD" id="cd05403">
    <property type="entry name" value="NT_KNTase_like"/>
    <property type="match status" value="1"/>
</dbReference>
<dbReference type="SUPFAM" id="SSF81301">
    <property type="entry name" value="Nucleotidyltransferase"/>
    <property type="match status" value="1"/>
</dbReference>
<evidence type="ECO:0000313" key="3">
    <source>
        <dbReference type="Proteomes" id="UP000232163"/>
    </source>
</evidence>
<dbReference type="GO" id="GO:0016779">
    <property type="term" value="F:nucleotidyltransferase activity"/>
    <property type="evidence" value="ECO:0007669"/>
    <property type="project" value="InterPro"/>
</dbReference>
<reference evidence="3" key="1">
    <citation type="journal article" date="2017" name="Int J Environ Stud">
        <title>Does the Miocene-Pliocene relict legume Oxytropis triphylla form nitrogen-fixing nodules with a combination of bacterial strains?</title>
        <authorList>
            <person name="Safronova V."/>
            <person name="Belimov A."/>
            <person name="Sazanova A."/>
            <person name="Kuznetsova I."/>
            <person name="Popova J."/>
            <person name="Andronov E."/>
            <person name="Verkhozina A."/>
            <person name="Tikhonovich I."/>
        </authorList>
    </citation>
    <scope>NUCLEOTIDE SEQUENCE [LARGE SCALE GENOMIC DNA]</scope>
    <source>
        <strain evidence="3">Tri-38</strain>
    </source>
</reference>
<dbReference type="Proteomes" id="UP000232163">
    <property type="component" value="Unassembled WGS sequence"/>
</dbReference>
<organism evidence="2 3">
    <name type="scientific">Phyllobacterium zundukense</name>
    <dbReference type="NCBI Taxonomy" id="1867719"/>
    <lineage>
        <taxon>Bacteria</taxon>
        <taxon>Pseudomonadati</taxon>
        <taxon>Pseudomonadota</taxon>
        <taxon>Alphaproteobacteria</taxon>
        <taxon>Hyphomicrobiales</taxon>
        <taxon>Phyllobacteriaceae</taxon>
        <taxon>Phyllobacterium</taxon>
    </lineage>
</organism>
<dbReference type="InterPro" id="IPR002934">
    <property type="entry name" value="Polymerase_NTP_transf_dom"/>
</dbReference>
<dbReference type="Pfam" id="PF01909">
    <property type="entry name" value="NTP_transf_2"/>
    <property type="match status" value="1"/>
</dbReference>
<dbReference type="EMBL" id="MZMT01000049">
    <property type="protein sequence ID" value="PIO43020.1"/>
    <property type="molecule type" value="Genomic_DNA"/>
</dbReference>
<dbReference type="Gene3D" id="3.30.460.10">
    <property type="entry name" value="Beta Polymerase, domain 2"/>
    <property type="match status" value="1"/>
</dbReference>